<sequence>MTRHLCLLRKQSNLTAGLCCRYLLLNTPSFNFPPLPSFPASTSRCFSGHSGPKDSPVTQCSELTRVTKLVQGCDYKHWLVLMEPPKGYPLRHEIVNGYIRTLAVALGSSEEEAKRSIYSVSTKYYYAFGCKIPEDMTYKIKYLPNVRWVLPDSYLCHGENDYGGEPMIDCVVVPYDEKYHQDWVMDQSYDKCRSRTCISETKEKQKKI</sequence>
<dbReference type="Proteomes" id="UP000796880">
    <property type="component" value="Unassembled WGS sequence"/>
</dbReference>
<evidence type="ECO:0000313" key="5">
    <source>
        <dbReference type="Proteomes" id="UP000796880"/>
    </source>
</evidence>
<evidence type="ECO:0000256" key="1">
    <source>
        <dbReference type="ARBA" id="ARBA00022664"/>
    </source>
</evidence>
<comment type="caution">
    <text evidence="4">The sequence shown here is derived from an EMBL/GenBank/DDBJ whole genome shotgun (WGS) entry which is preliminary data.</text>
</comment>
<dbReference type="PANTHER" id="PTHR31346">
    <property type="entry name" value="MULTIPLE ORGANELLAR RNA EDITING FACTOR 2, CHLOROPLASTIC-RELATED-RELATED"/>
    <property type="match status" value="1"/>
</dbReference>
<gene>
    <name evidence="4" type="ORF">FNV43_RR08119</name>
</gene>
<name>A0A8K0HHZ5_9ROSA</name>
<dbReference type="AlphaFoldDB" id="A0A8K0HHZ5"/>
<dbReference type="PANTHER" id="PTHR31346:SF12">
    <property type="entry name" value="MULTIPLE ORGANELLAR RNA EDITING FACTOR 7, MITOCHONDRIAL"/>
    <property type="match status" value="1"/>
</dbReference>
<dbReference type="EMBL" id="VOIH02000003">
    <property type="protein sequence ID" value="KAF3452023.1"/>
    <property type="molecule type" value="Genomic_DNA"/>
</dbReference>
<keyword evidence="2" id="KW-0809">Transit peptide</keyword>
<keyword evidence="5" id="KW-1185">Reference proteome</keyword>
<accession>A0A8K0HHZ5</accession>
<dbReference type="InterPro" id="IPR039206">
    <property type="entry name" value="MORF/ORRM1/DAG-like"/>
</dbReference>
<dbReference type="GO" id="GO:0006397">
    <property type="term" value="P:mRNA processing"/>
    <property type="evidence" value="ECO:0007669"/>
    <property type="project" value="UniProtKB-KW"/>
</dbReference>
<feature type="domain" description="MORF/ORRM1/DAG-like MORF" evidence="3">
    <location>
        <begin position="75"/>
        <end position="166"/>
    </location>
</feature>
<evidence type="ECO:0000256" key="2">
    <source>
        <dbReference type="ARBA" id="ARBA00022946"/>
    </source>
</evidence>
<proteinExistence type="predicted"/>
<dbReference type="GO" id="GO:0016554">
    <property type="term" value="P:cytidine to uridine editing"/>
    <property type="evidence" value="ECO:0007669"/>
    <property type="project" value="InterPro"/>
</dbReference>
<protein>
    <recommendedName>
        <fullName evidence="3">MORF/ORRM1/DAG-like MORF domain-containing protein</fullName>
    </recommendedName>
</protein>
<keyword evidence="1" id="KW-0507">mRNA processing</keyword>
<evidence type="ECO:0000313" key="4">
    <source>
        <dbReference type="EMBL" id="KAF3452023.1"/>
    </source>
</evidence>
<dbReference type="GO" id="GO:0005739">
    <property type="term" value="C:mitochondrion"/>
    <property type="evidence" value="ECO:0007669"/>
    <property type="project" value="TreeGrafter"/>
</dbReference>
<organism evidence="4 5">
    <name type="scientific">Rhamnella rubrinervis</name>
    <dbReference type="NCBI Taxonomy" id="2594499"/>
    <lineage>
        <taxon>Eukaryota</taxon>
        <taxon>Viridiplantae</taxon>
        <taxon>Streptophyta</taxon>
        <taxon>Embryophyta</taxon>
        <taxon>Tracheophyta</taxon>
        <taxon>Spermatophyta</taxon>
        <taxon>Magnoliopsida</taxon>
        <taxon>eudicotyledons</taxon>
        <taxon>Gunneridae</taxon>
        <taxon>Pentapetalae</taxon>
        <taxon>rosids</taxon>
        <taxon>fabids</taxon>
        <taxon>Rosales</taxon>
        <taxon>Rhamnaceae</taxon>
        <taxon>rhamnoid group</taxon>
        <taxon>Rhamneae</taxon>
        <taxon>Rhamnella</taxon>
    </lineage>
</organism>
<dbReference type="InterPro" id="IPR054059">
    <property type="entry name" value="MORF/ORRM1/DAG-like_MORF"/>
</dbReference>
<dbReference type="GO" id="GO:0080156">
    <property type="term" value="P:mitochondrial mRNA modification"/>
    <property type="evidence" value="ECO:0007669"/>
    <property type="project" value="TreeGrafter"/>
</dbReference>
<dbReference type="Pfam" id="PF21864">
    <property type="entry name" value="MORF_dom"/>
    <property type="match status" value="1"/>
</dbReference>
<reference evidence="4" key="1">
    <citation type="submission" date="2020-03" db="EMBL/GenBank/DDBJ databases">
        <title>A high-quality chromosome-level genome assembly of a woody plant with both climbing and erect habits, Rhamnella rubrinervis.</title>
        <authorList>
            <person name="Lu Z."/>
            <person name="Yang Y."/>
            <person name="Zhu X."/>
            <person name="Sun Y."/>
        </authorList>
    </citation>
    <scope>NUCLEOTIDE SEQUENCE</scope>
    <source>
        <strain evidence="4">BYM</strain>
        <tissue evidence="4">Leaf</tissue>
    </source>
</reference>
<dbReference type="OrthoDB" id="1913091at2759"/>
<evidence type="ECO:0000259" key="3">
    <source>
        <dbReference type="Pfam" id="PF21864"/>
    </source>
</evidence>